<organism evidence="4 5">
    <name type="scientific">Ferrimonas gelatinilytica</name>
    <dbReference type="NCBI Taxonomy" id="1255257"/>
    <lineage>
        <taxon>Bacteria</taxon>
        <taxon>Pseudomonadati</taxon>
        <taxon>Pseudomonadota</taxon>
        <taxon>Gammaproteobacteria</taxon>
        <taxon>Alteromonadales</taxon>
        <taxon>Ferrimonadaceae</taxon>
        <taxon>Ferrimonas</taxon>
    </lineage>
</organism>
<accession>A0ABP9RTT7</accession>
<dbReference type="Gene3D" id="3.40.190.10">
    <property type="entry name" value="Periplasmic binding protein-like II"/>
    <property type="match status" value="1"/>
</dbReference>
<dbReference type="PROSITE" id="PS51257">
    <property type="entry name" value="PROKAR_LIPOPROTEIN"/>
    <property type="match status" value="1"/>
</dbReference>
<feature type="domain" description="Solute-binding protein family 5" evidence="3">
    <location>
        <begin position="72"/>
        <end position="449"/>
    </location>
</feature>
<name>A0ABP9RTT7_9GAMM</name>
<comment type="similarity">
    <text evidence="1">Belongs to the bacterial solute-binding protein 5 family.</text>
</comment>
<protein>
    <submittedName>
        <fullName evidence="4">ABC transporter substrate-binding protein</fullName>
    </submittedName>
</protein>
<sequence>MAITRYLLASLTLFWLVGCGGDQPQGGSGLVYCSEGNPETFNPQLTTSGTAIDATAKQLYNRLLSIDPTSGELVPELATAWSVSPDGLAYHFTLRQGVAFHSTDTFTPTRPFNADDVLFSFGRVIDPQHPYHSVSGGRYPYFQSIGLAAQIARMERRSDHEVVFHLQKPNASFLADLATDFAILLSAEYGEQLWQQGKPTQLDNQPVGTGPYRLSRYLRNRYVRYRPHPDYWGEPAPLDQLVFDITPSSTTRVVKLIGGDCDVAALPQISELAVIQRYDDLAVDTRPGLNVAFWAFNTQKPPLDDPRVRRALSLAVDKRRLLTTVYQNTAVIGKGLLPPISWAYDPSLPPFPHDPYRARQLLESAGISELELDVWAMPIGRIYNPNAIKTAEILQQDMANIGVKLNIVSYDWGGFISKLEHAEYDSVLIGWAADNLDPDNFFTPLLSCDALISGSNRARWCDPEFDALMAQARATEDREARKAIYRKLERRLQSQVPLLPLAHASRTLGRQRHWQGPILHTTGGVDFTRIRKEP</sequence>
<evidence type="ECO:0000313" key="5">
    <source>
        <dbReference type="Proteomes" id="UP001501600"/>
    </source>
</evidence>
<dbReference type="Gene3D" id="3.90.76.10">
    <property type="entry name" value="Dipeptide-binding Protein, Domain 1"/>
    <property type="match status" value="1"/>
</dbReference>
<evidence type="ECO:0000259" key="3">
    <source>
        <dbReference type="Pfam" id="PF00496"/>
    </source>
</evidence>
<gene>
    <name evidence="4" type="ORF">GCM10025772_00160</name>
</gene>
<dbReference type="InterPro" id="IPR000914">
    <property type="entry name" value="SBP_5_dom"/>
</dbReference>
<dbReference type="Pfam" id="PF00496">
    <property type="entry name" value="SBP_bac_5"/>
    <property type="match status" value="1"/>
</dbReference>
<evidence type="ECO:0000256" key="1">
    <source>
        <dbReference type="ARBA" id="ARBA00005695"/>
    </source>
</evidence>
<dbReference type="CDD" id="cd08493">
    <property type="entry name" value="PBP2_DppA_like"/>
    <property type="match status" value="1"/>
</dbReference>
<dbReference type="PANTHER" id="PTHR30290:SF38">
    <property type="entry name" value="D,D-DIPEPTIDE-BINDING PERIPLASMIC PROTEIN DDPA-RELATED"/>
    <property type="match status" value="1"/>
</dbReference>
<dbReference type="RefSeq" id="WP_345314990.1">
    <property type="nucleotide sequence ID" value="NZ_BAABLF010000001.1"/>
</dbReference>
<evidence type="ECO:0000313" key="4">
    <source>
        <dbReference type="EMBL" id="GAA5185877.1"/>
    </source>
</evidence>
<keyword evidence="5" id="KW-1185">Reference proteome</keyword>
<dbReference type="SUPFAM" id="SSF53850">
    <property type="entry name" value="Periplasmic binding protein-like II"/>
    <property type="match status" value="1"/>
</dbReference>
<dbReference type="InterPro" id="IPR039424">
    <property type="entry name" value="SBP_5"/>
</dbReference>
<dbReference type="PANTHER" id="PTHR30290">
    <property type="entry name" value="PERIPLASMIC BINDING COMPONENT OF ABC TRANSPORTER"/>
    <property type="match status" value="1"/>
</dbReference>
<evidence type="ECO:0000256" key="2">
    <source>
        <dbReference type="ARBA" id="ARBA00022729"/>
    </source>
</evidence>
<keyword evidence="2" id="KW-0732">Signal</keyword>
<reference evidence="5" key="1">
    <citation type="journal article" date="2019" name="Int. J. Syst. Evol. Microbiol.">
        <title>The Global Catalogue of Microorganisms (GCM) 10K type strain sequencing project: providing services to taxonomists for standard genome sequencing and annotation.</title>
        <authorList>
            <consortium name="The Broad Institute Genomics Platform"/>
            <consortium name="The Broad Institute Genome Sequencing Center for Infectious Disease"/>
            <person name="Wu L."/>
            <person name="Ma J."/>
        </authorList>
    </citation>
    <scope>NUCLEOTIDE SEQUENCE [LARGE SCALE GENOMIC DNA]</scope>
    <source>
        <strain evidence="5">JCM 18720</strain>
    </source>
</reference>
<dbReference type="Gene3D" id="3.10.105.10">
    <property type="entry name" value="Dipeptide-binding Protein, Domain 3"/>
    <property type="match status" value="1"/>
</dbReference>
<dbReference type="InterPro" id="IPR030678">
    <property type="entry name" value="Peptide/Ni-bd"/>
</dbReference>
<dbReference type="Proteomes" id="UP001501600">
    <property type="component" value="Unassembled WGS sequence"/>
</dbReference>
<proteinExistence type="inferred from homology"/>
<dbReference type="EMBL" id="BAABLF010000001">
    <property type="protein sequence ID" value="GAA5185877.1"/>
    <property type="molecule type" value="Genomic_DNA"/>
</dbReference>
<comment type="caution">
    <text evidence="4">The sequence shown here is derived from an EMBL/GenBank/DDBJ whole genome shotgun (WGS) entry which is preliminary data.</text>
</comment>
<dbReference type="PIRSF" id="PIRSF002741">
    <property type="entry name" value="MppA"/>
    <property type="match status" value="1"/>
</dbReference>